<evidence type="ECO:0000259" key="9">
    <source>
        <dbReference type="Pfam" id="PF08439"/>
    </source>
</evidence>
<evidence type="ECO:0000313" key="11">
    <source>
        <dbReference type="Proteomes" id="UP000648075"/>
    </source>
</evidence>
<keyword evidence="2 6" id="KW-0479">Metal-binding</keyword>
<feature type="domain" description="Peptidase M3A/M3B catalytic" evidence="8">
    <location>
        <begin position="226"/>
        <end position="600"/>
    </location>
</feature>
<dbReference type="Pfam" id="PF08439">
    <property type="entry name" value="Peptidase_M3_N"/>
    <property type="match status" value="1"/>
</dbReference>
<accession>A0A918UDS2</accession>
<evidence type="ECO:0000256" key="3">
    <source>
        <dbReference type="ARBA" id="ARBA00022801"/>
    </source>
</evidence>
<dbReference type="GO" id="GO:0004222">
    <property type="term" value="F:metalloendopeptidase activity"/>
    <property type="evidence" value="ECO:0007669"/>
    <property type="project" value="InterPro"/>
</dbReference>
<dbReference type="InterPro" id="IPR001567">
    <property type="entry name" value="Pept_M3A_M3B_dom"/>
</dbReference>
<reference evidence="10" key="1">
    <citation type="journal article" date="2014" name="Int. J. Syst. Evol. Microbiol.">
        <title>Complete genome sequence of Corynebacterium casei LMG S-19264T (=DSM 44701T), isolated from a smear-ripened cheese.</title>
        <authorList>
            <consortium name="US DOE Joint Genome Institute (JGI-PGF)"/>
            <person name="Walter F."/>
            <person name="Albersmeier A."/>
            <person name="Kalinowski J."/>
            <person name="Ruckert C."/>
        </authorList>
    </citation>
    <scope>NUCLEOTIDE SEQUENCE</scope>
    <source>
        <strain evidence="10">KCTC 32255</strain>
    </source>
</reference>
<comment type="similarity">
    <text evidence="6">Belongs to the peptidase M3 family.</text>
</comment>
<proteinExistence type="inferred from homology"/>
<name>A0A918UDS2_9SPHN</name>
<evidence type="ECO:0000256" key="5">
    <source>
        <dbReference type="ARBA" id="ARBA00023049"/>
    </source>
</evidence>
<keyword evidence="11" id="KW-1185">Reference proteome</keyword>
<dbReference type="GO" id="GO:0006518">
    <property type="term" value="P:peptide metabolic process"/>
    <property type="evidence" value="ECO:0007669"/>
    <property type="project" value="TreeGrafter"/>
</dbReference>
<dbReference type="CDD" id="cd09608">
    <property type="entry name" value="M3B_PepF"/>
    <property type="match status" value="1"/>
</dbReference>
<keyword evidence="3 6" id="KW-0378">Hydrolase</keyword>
<dbReference type="AlphaFoldDB" id="A0A918UDS2"/>
<feature type="signal peptide" evidence="7">
    <location>
        <begin position="1"/>
        <end position="21"/>
    </location>
</feature>
<sequence length="618" mass="67959">MGLAASLPAAGLIATPGFAAAAAGSAAPPASGAAWDLTDLFADTAAWEAGRKAVTDALPRLAGYKGTLGESAVAMLRALDDISAVTLKLIRVYIYASLKADEDLRISANQERDAQATDLYAAFQQAVAWQAPEVLALGRDKVESFIAASPDLARRFAFSLRDTLRQGEHTLSPEGEDLLAAASSPLSGPATTRGQLVSSDLSWPTVTLSDGRKQRLDEQGYTLVRDAPARADRKLVFDTFWGAYKGFENTLGANYAALLKGDLFEARARKYPGCLAAAIDRNAVPEGVYRTLVAEVNAGLPQLHRYFRLRQRMLKLPDLRYYDVYVPLVSLDRKYSLTDMRTITLEALKPLGPEYQAMLAKATSARWMDPLPRPGKRSGAYMSGDAYDVHPYLLLNLGEDYSGLSTYAHEWGHAMHTLLVHTAQPFELADYPIFTAEIASTCNEMLLGEYLLSRAKSRDEQIFLLGMQLDRIRGTFFRQTLLAEFELKAHELAETGEGLSGEAFSRVYLDLLRRYHGPDFVVDDLYGVEWAYIPHFFNAFYVYQYATSIAAGTWFGRRVLDGGKAEREGYLDVLRAGGSDHPTEILKRAGLDMTAPTAYQGLVAEFGRILDRIEALLG</sequence>
<evidence type="ECO:0000259" key="8">
    <source>
        <dbReference type="Pfam" id="PF01432"/>
    </source>
</evidence>
<gene>
    <name evidence="10" type="ORF">GCM10011614_05430</name>
</gene>
<dbReference type="Gene3D" id="1.10.1370.20">
    <property type="entry name" value="Oligoendopeptidase f, C-terminal domain"/>
    <property type="match status" value="1"/>
</dbReference>
<dbReference type="GO" id="GO:0046872">
    <property type="term" value="F:metal ion binding"/>
    <property type="evidence" value="ECO:0007669"/>
    <property type="project" value="UniProtKB-UniRule"/>
</dbReference>
<dbReference type="Gene3D" id="1.20.140.70">
    <property type="entry name" value="Oligopeptidase f, N-terminal domain"/>
    <property type="match status" value="1"/>
</dbReference>
<feature type="domain" description="Oligopeptidase F N-terminal" evidence="9">
    <location>
        <begin position="133"/>
        <end position="201"/>
    </location>
</feature>
<comment type="caution">
    <text evidence="10">The sequence shown here is derived from an EMBL/GenBank/DDBJ whole genome shotgun (WGS) entry which is preliminary data.</text>
</comment>
<keyword evidence="1 6" id="KW-0645">Protease</keyword>
<dbReference type="PANTHER" id="PTHR11804">
    <property type="entry name" value="PROTEASE M3 THIMET OLIGOPEPTIDASE-RELATED"/>
    <property type="match status" value="1"/>
</dbReference>
<dbReference type="InterPro" id="IPR045090">
    <property type="entry name" value="Pept_M3A_M3B"/>
</dbReference>
<comment type="cofactor">
    <cofactor evidence="6">
        <name>Zn(2+)</name>
        <dbReference type="ChEBI" id="CHEBI:29105"/>
    </cofactor>
    <text evidence="6">Binds 1 zinc ion.</text>
</comment>
<dbReference type="SUPFAM" id="SSF55486">
    <property type="entry name" value="Metalloproteases ('zincins'), catalytic domain"/>
    <property type="match status" value="1"/>
</dbReference>
<organism evidence="10 11">
    <name type="scientific">Novosphingobium colocasiae</name>
    <dbReference type="NCBI Taxonomy" id="1256513"/>
    <lineage>
        <taxon>Bacteria</taxon>
        <taxon>Pseudomonadati</taxon>
        <taxon>Pseudomonadota</taxon>
        <taxon>Alphaproteobacteria</taxon>
        <taxon>Sphingomonadales</taxon>
        <taxon>Sphingomonadaceae</taxon>
        <taxon>Novosphingobium</taxon>
    </lineage>
</organism>
<keyword evidence="5 6" id="KW-0482">Metalloprotease</keyword>
<dbReference type="InterPro" id="IPR042088">
    <property type="entry name" value="OligoPept_F_C"/>
</dbReference>
<keyword evidence="7" id="KW-0732">Signal</keyword>
<evidence type="ECO:0000313" key="10">
    <source>
        <dbReference type="EMBL" id="GGY93386.1"/>
    </source>
</evidence>
<evidence type="ECO:0000256" key="2">
    <source>
        <dbReference type="ARBA" id="ARBA00022723"/>
    </source>
</evidence>
<reference evidence="10" key="2">
    <citation type="submission" date="2020-09" db="EMBL/GenBank/DDBJ databases">
        <authorList>
            <person name="Sun Q."/>
            <person name="Kim S."/>
        </authorList>
    </citation>
    <scope>NUCLEOTIDE SEQUENCE</scope>
    <source>
        <strain evidence="10">KCTC 32255</strain>
    </source>
</reference>
<keyword evidence="4 6" id="KW-0862">Zinc</keyword>
<dbReference type="Proteomes" id="UP000648075">
    <property type="component" value="Unassembled WGS sequence"/>
</dbReference>
<dbReference type="Gene3D" id="1.10.287.830">
    <property type="entry name" value="putative peptidase helix hairpin domain like"/>
    <property type="match status" value="1"/>
</dbReference>
<evidence type="ECO:0000256" key="7">
    <source>
        <dbReference type="SAM" id="SignalP"/>
    </source>
</evidence>
<evidence type="ECO:0000256" key="1">
    <source>
        <dbReference type="ARBA" id="ARBA00022670"/>
    </source>
</evidence>
<dbReference type="Pfam" id="PF01432">
    <property type="entry name" value="Peptidase_M3"/>
    <property type="match status" value="1"/>
</dbReference>
<dbReference type="EMBL" id="BMZA01000001">
    <property type="protein sequence ID" value="GGY93386.1"/>
    <property type="molecule type" value="Genomic_DNA"/>
</dbReference>
<dbReference type="PANTHER" id="PTHR11804:SF84">
    <property type="entry name" value="SACCHAROLYSIN"/>
    <property type="match status" value="1"/>
</dbReference>
<dbReference type="InterPro" id="IPR013647">
    <property type="entry name" value="OligopepF_N_dom"/>
</dbReference>
<dbReference type="GO" id="GO:0006508">
    <property type="term" value="P:proteolysis"/>
    <property type="evidence" value="ECO:0007669"/>
    <property type="project" value="UniProtKB-KW"/>
</dbReference>
<evidence type="ECO:0000256" key="4">
    <source>
        <dbReference type="ARBA" id="ARBA00022833"/>
    </source>
</evidence>
<feature type="chain" id="PRO_5036770442" evidence="7">
    <location>
        <begin position="22"/>
        <end position="618"/>
    </location>
</feature>
<protein>
    <submittedName>
        <fullName evidence="10">Oligoendopeptidase F</fullName>
    </submittedName>
</protein>
<evidence type="ECO:0000256" key="6">
    <source>
        <dbReference type="RuleBase" id="RU003435"/>
    </source>
</evidence>